<dbReference type="Gene3D" id="1.20.1250.20">
    <property type="entry name" value="MFS general substrate transporter like domains"/>
    <property type="match status" value="2"/>
</dbReference>
<dbReference type="PROSITE" id="PS50850">
    <property type="entry name" value="MFS"/>
    <property type="match status" value="1"/>
</dbReference>
<feature type="transmembrane region" description="Helical" evidence="7">
    <location>
        <begin position="285"/>
        <end position="306"/>
    </location>
</feature>
<dbReference type="PANTHER" id="PTHR43385:SF1">
    <property type="entry name" value="RIBOFLAVIN TRANSPORTER RIBJ"/>
    <property type="match status" value="1"/>
</dbReference>
<feature type="transmembrane region" description="Helical" evidence="7">
    <location>
        <begin position="405"/>
        <end position="426"/>
    </location>
</feature>
<evidence type="ECO:0000256" key="7">
    <source>
        <dbReference type="SAM" id="Phobius"/>
    </source>
</evidence>
<feature type="transmembrane region" description="Helical" evidence="7">
    <location>
        <begin position="25"/>
        <end position="45"/>
    </location>
</feature>
<feature type="transmembrane region" description="Helical" evidence="7">
    <location>
        <begin position="318"/>
        <end position="334"/>
    </location>
</feature>
<proteinExistence type="predicted"/>
<comment type="subcellular location">
    <subcellularLocation>
        <location evidence="1">Cell membrane</location>
        <topology evidence="1">Multi-pass membrane protein</topology>
    </subcellularLocation>
</comment>
<feature type="compositionally biased region" description="Basic and acidic residues" evidence="6">
    <location>
        <begin position="11"/>
        <end position="20"/>
    </location>
</feature>
<sequence length="435" mass="44431">MTGTAPPGGRDGPHRPDPHRPALRTVLAGLCVTEIVSWGVLYYAFPVLAPRIAADTGWSNASITAAFSAGLVVAAVVGIPVGRMLDRRGPHVLMTAGSVLAVLALVLIARATSFGAFAVGWIVAGLAMAGVLYPPAFAALTRWYGPRRLVALTAVTLIAGLASTVFAPLTEVLAARWDWRETYLSLAVGLAVVTVPVHAVVLRRPWPAEPMVTPVGQEGGTPGAVGAREATPGVASSDAGYAQGVVRSRPFVLLTVGMTAGVLAMFAALINLVPLLAERGASSSLAAIALGAGGIGQVAGRLGYAALNRRLGVRPRTLVVYGVIPVTTAAFVLGPNHAAWLLFVAIAAGVGRGIATLLQATAVTDRWGPRAYGRISGVLSAPIMAASALAPWLGAGGAELLGSYAAMYLALAGLGVLAVVLLAFSVPEPPARRRL</sequence>
<dbReference type="Proteomes" id="UP001597277">
    <property type="component" value="Unassembled WGS sequence"/>
</dbReference>
<feature type="transmembrane region" description="Helical" evidence="7">
    <location>
        <begin position="149"/>
        <end position="170"/>
    </location>
</feature>
<feature type="transmembrane region" description="Helical" evidence="7">
    <location>
        <begin position="251"/>
        <end position="273"/>
    </location>
</feature>
<feature type="transmembrane region" description="Helical" evidence="7">
    <location>
        <begin position="115"/>
        <end position="137"/>
    </location>
</feature>
<name>A0ABW4L5M2_9MICO</name>
<accession>A0ABW4L5M2</accession>
<evidence type="ECO:0000256" key="5">
    <source>
        <dbReference type="ARBA" id="ARBA00023136"/>
    </source>
</evidence>
<protein>
    <submittedName>
        <fullName evidence="9">MFS transporter</fullName>
    </submittedName>
</protein>
<keyword evidence="4 7" id="KW-1133">Transmembrane helix</keyword>
<evidence type="ECO:0000256" key="2">
    <source>
        <dbReference type="ARBA" id="ARBA00022448"/>
    </source>
</evidence>
<dbReference type="RefSeq" id="WP_388007644.1">
    <property type="nucleotide sequence ID" value="NZ_JBHUEE010000006.1"/>
</dbReference>
<evidence type="ECO:0000256" key="6">
    <source>
        <dbReference type="SAM" id="MobiDB-lite"/>
    </source>
</evidence>
<evidence type="ECO:0000259" key="8">
    <source>
        <dbReference type="PROSITE" id="PS50850"/>
    </source>
</evidence>
<dbReference type="InterPro" id="IPR052983">
    <property type="entry name" value="MFS_Riboflavin_Transporter"/>
</dbReference>
<dbReference type="EMBL" id="JBHUEE010000006">
    <property type="protein sequence ID" value="MFD1718748.1"/>
    <property type="molecule type" value="Genomic_DNA"/>
</dbReference>
<keyword evidence="5 7" id="KW-0472">Membrane</keyword>
<feature type="transmembrane region" description="Helical" evidence="7">
    <location>
        <begin position="340"/>
        <end position="363"/>
    </location>
</feature>
<evidence type="ECO:0000256" key="4">
    <source>
        <dbReference type="ARBA" id="ARBA00022989"/>
    </source>
</evidence>
<dbReference type="InterPro" id="IPR020846">
    <property type="entry name" value="MFS_dom"/>
</dbReference>
<comment type="caution">
    <text evidence="9">The sequence shown here is derived from an EMBL/GenBank/DDBJ whole genome shotgun (WGS) entry which is preliminary data.</text>
</comment>
<dbReference type="InterPro" id="IPR011701">
    <property type="entry name" value="MFS"/>
</dbReference>
<evidence type="ECO:0000313" key="9">
    <source>
        <dbReference type="EMBL" id="MFD1718748.1"/>
    </source>
</evidence>
<evidence type="ECO:0000313" key="10">
    <source>
        <dbReference type="Proteomes" id="UP001597277"/>
    </source>
</evidence>
<feature type="region of interest" description="Disordered" evidence="6">
    <location>
        <begin position="1"/>
        <end position="20"/>
    </location>
</feature>
<dbReference type="Pfam" id="PF07690">
    <property type="entry name" value="MFS_1"/>
    <property type="match status" value="1"/>
</dbReference>
<organism evidence="9 10">
    <name type="scientific">Georgenia deserti</name>
    <dbReference type="NCBI Taxonomy" id="2093781"/>
    <lineage>
        <taxon>Bacteria</taxon>
        <taxon>Bacillati</taxon>
        <taxon>Actinomycetota</taxon>
        <taxon>Actinomycetes</taxon>
        <taxon>Micrococcales</taxon>
        <taxon>Bogoriellaceae</taxon>
        <taxon>Georgenia</taxon>
    </lineage>
</organism>
<dbReference type="PANTHER" id="PTHR43385">
    <property type="entry name" value="RIBOFLAVIN TRANSPORTER RIBJ"/>
    <property type="match status" value="1"/>
</dbReference>
<dbReference type="InterPro" id="IPR036259">
    <property type="entry name" value="MFS_trans_sf"/>
</dbReference>
<reference evidence="10" key="1">
    <citation type="journal article" date="2019" name="Int. J. Syst. Evol. Microbiol.">
        <title>The Global Catalogue of Microorganisms (GCM) 10K type strain sequencing project: providing services to taxonomists for standard genome sequencing and annotation.</title>
        <authorList>
            <consortium name="The Broad Institute Genomics Platform"/>
            <consortium name="The Broad Institute Genome Sequencing Center for Infectious Disease"/>
            <person name="Wu L."/>
            <person name="Ma J."/>
        </authorList>
    </citation>
    <scope>NUCLEOTIDE SEQUENCE [LARGE SCALE GENOMIC DNA]</scope>
    <source>
        <strain evidence="10">JCM 17130</strain>
    </source>
</reference>
<feature type="transmembrane region" description="Helical" evidence="7">
    <location>
        <begin position="91"/>
        <end position="109"/>
    </location>
</feature>
<dbReference type="CDD" id="cd17355">
    <property type="entry name" value="MFS_YcxA_like"/>
    <property type="match status" value="1"/>
</dbReference>
<dbReference type="SUPFAM" id="SSF103473">
    <property type="entry name" value="MFS general substrate transporter"/>
    <property type="match status" value="1"/>
</dbReference>
<evidence type="ECO:0000256" key="3">
    <source>
        <dbReference type="ARBA" id="ARBA00022692"/>
    </source>
</evidence>
<keyword evidence="3 7" id="KW-0812">Transmembrane</keyword>
<gene>
    <name evidence="9" type="ORF">ACFSE6_12945</name>
</gene>
<keyword evidence="2" id="KW-0813">Transport</keyword>
<feature type="transmembrane region" description="Helical" evidence="7">
    <location>
        <begin position="375"/>
        <end position="393"/>
    </location>
</feature>
<keyword evidence="10" id="KW-1185">Reference proteome</keyword>
<feature type="transmembrane region" description="Helical" evidence="7">
    <location>
        <begin position="57"/>
        <end position="79"/>
    </location>
</feature>
<feature type="transmembrane region" description="Helical" evidence="7">
    <location>
        <begin position="182"/>
        <end position="202"/>
    </location>
</feature>
<evidence type="ECO:0000256" key="1">
    <source>
        <dbReference type="ARBA" id="ARBA00004651"/>
    </source>
</evidence>
<feature type="domain" description="Major facilitator superfamily (MFS) profile" evidence="8">
    <location>
        <begin position="23"/>
        <end position="430"/>
    </location>
</feature>